<dbReference type="PRINTS" id="PR00727">
    <property type="entry name" value="LEADERPTASE"/>
</dbReference>
<feature type="active site" evidence="5">
    <location>
        <position position="61"/>
    </location>
</feature>
<dbReference type="GO" id="GO:0009003">
    <property type="term" value="F:signal peptidase activity"/>
    <property type="evidence" value="ECO:0007669"/>
    <property type="project" value="UniProtKB-EC"/>
</dbReference>
<dbReference type="PROSITE" id="PS00761">
    <property type="entry name" value="SPASE_I_3"/>
    <property type="match status" value="1"/>
</dbReference>
<dbReference type="EC" id="3.4.21.89" evidence="3 6"/>
<sequence length="212" mass="24097">MIPPIQPDTNNIETEKKPIKAVTETNDWSFREMLRFAIIAAVIVIPIRIFVAEPYLVRQTSMIPTFSNNDYLVVEKLSYRFISPSRGDIIVFRSPLESGKTLIKRIIGLPGETVIIENGQTSIKNGETVELDEPYVVHEASSFSGTFTLEEGEYFMMGDNRAGSYDSRAWGPIDRSDIIGRPIVRLYNFENIGFWPGQDVLPKDYLKNTPSW</sequence>
<dbReference type="InterPro" id="IPR036286">
    <property type="entry name" value="LexA/Signal_pep-like_sf"/>
</dbReference>
<comment type="similarity">
    <text evidence="2 6">Belongs to the peptidase S26 family.</text>
</comment>
<dbReference type="SUPFAM" id="SSF51306">
    <property type="entry name" value="LexA/Signal peptidase"/>
    <property type="match status" value="1"/>
</dbReference>
<evidence type="ECO:0000256" key="2">
    <source>
        <dbReference type="ARBA" id="ARBA00009370"/>
    </source>
</evidence>
<dbReference type="InterPro" id="IPR019533">
    <property type="entry name" value="Peptidase_S26"/>
</dbReference>
<dbReference type="CDD" id="cd06530">
    <property type="entry name" value="S26_SPase_I"/>
    <property type="match status" value="1"/>
</dbReference>
<evidence type="ECO:0000256" key="4">
    <source>
        <dbReference type="ARBA" id="ARBA00022801"/>
    </source>
</evidence>
<evidence type="ECO:0000256" key="3">
    <source>
        <dbReference type="ARBA" id="ARBA00013208"/>
    </source>
</evidence>
<dbReference type="Proteomes" id="UP000177130">
    <property type="component" value="Unassembled WGS sequence"/>
</dbReference>
<dbReference type="NCBIfam" id="TIGR02227">
    <property type="entry name" value="sigpep_I_bact"/>
    <property type="match status" value="1"/>
</dbReference>
<name>A0A1G2MPD5_9BACT</name>
<proteinExistence type="inferred from homology"/>
<keyword evidence="4 6" id="KW-0378">Hydrolase</keyword>
<dbReference type="InterPro" id="IPR019758">
    <property type="entry name" value="Pept_S26A_signal_pept_1_CS"/>
</dbReference>
<protein>
    <recommendedName>
        <fullName evidence="3 6">Signal peptidase I</fullName>
        <ecNumber evidence="3 6">3.4.21.89</ecNumber>
    </recommendedName>
</protein>
<evidence type="ECO:0000313" key="8">
    <source>
        <dbReference type="EMBL" id="OHA24862.1"/>
    </source>
</evidence>
<dbReference type="Gene3D" id="2.10.109.10">
    <property type="entry name" value="Umud Fragment, subunit A"/>
    <property type="match status" value="1"/>
</dbReference>
<feature type="domain" description="Peptidase S26" evidence="7">
    <location>
        <begin position="31"/>
        <end position="185"/>
    </location>
</feature>
<evidence type="ECO:0000259" key="7">
    <source>
        <dbReference type="Pfam" id="PF10502"/>
    </source>
</evidence>
<reference evidence="8 9" key="1">
    <citation type="journal article" date="2016" name="Nat. Commun.">
        <title>Thousands of microbial genomes shed light on interconnected biogeochemical processes in an aquifer system.</title>
        <authorList>
            <person name="Anantharaman K."/>
            <person name="Brown C.T."/>
            <person name="Hug L.A."/>
            <person name="Sharon I."/>
            <person name="Castelle C.J."/>
            <person name="Probst A.J."/>
            <person name="Thomas B.C."/>
            <person name="Singh A."/>
            <person name="Wilkins M.J."/>
            <person name="Karaoz U."/>
            <person name="Brodie E.L."/>
            <person name="Williams K.H."/>
            <person name="Hubbard S.S."/>
            <person name="Banfield J.F."/>
        </authorList>
    </citation>
    <scope>NUCLEOTIDE SEQUENCE [LARGE SCALE GENOMIC DNA]</scope>
</reference>
<feature type="active site" evidence="5">
    <location>
        <position position="104"/>
    </location>
</feature>
<dbReference type="PANTHER" id="PTHR43390">
    <property type="entry name" value="SIGNAL PEPTIDASE I"/>
    <property type="match status" value="1"/>
</dbReference>
<evidence type="ECO:0000256" key="1">
    <source>
        <dbReference type="ARBA" id="ARBA00000677"/>
    </source>
</evidence>
<dbReference type="AlphaFoldDB" id="A0A1G2MPD5"/>
<evidence type="ECO:0000313" key="9">
    <source>
        <dbReference type="Proteomes" id="UP000177130"/>
    </source>
</evidence>
<comment type="catalytic activity">
    <reaction evidence="1 6">
        <text>Cleavage of hydrophobic, N-terminal signal or leader sequences from secreted and periplasmic proteins.</text>
        <dbReference type="EC" id="3.4.21.89"/>
    </reaction>
</comment>
<comment type="caution">
    <text evidence="8">The sequence shown here is derived from an EMBL/GenBank/DDBJ whole genome shotgun (WGS) entry which is preliminary data.</text>
</comment>
<keyword evidence="6" id="KW-0812">Transmembrane</keyword>
<dbReference type="Pfam" id="PF10502">
    <property type="entry name" value="Peptidase_S26"/>
    <property type="match status" value="1"/>
</dbReference>
<dbReference type="GO" id="GO:0016020">
    <property type="term" value="C:membrane"/>
    <property type="evidence" value="ECO:0007669"/>
    <property type="project" value="UniProtKB-SubCell"/>
</dbReference>
<dbReference type="GO" id="GO:0004252">
    <property type="term" value="F:serine-type endopeptidase activity"/>
    <property type="evidence" value="ECO:0007669"/>
    <property type="project" value="InterPro"/>
</dbReference>
<evidence type="ECO:0000256" key="5">
    <source>
        <dbReference type="PIRSR" id="PIRSR600223-1"/>
    </source>
</evidence>
<keyword evidence="6" id="KW-0472">Membrane</keyword>
<dbReference type="EMBL" id="MHRK01000003">
    <property type="protein sequence ID" value="OHA24862.1"/>
    <property type="molecule type" value="Genomic_DNA"/>
</dbReference>
<organism evidence="8 9">
    <name type="scientific">Candidatus Taylorbacteria bacterium RIFCSPHIGHO2_02_FULL_43_32b</name>
    <dbReference type="NCBI Taxonomy" id="1802306"/>
    <lineage>
        <taxon>Bacteria</taxon>
        <taxon>Candidatus Tayloriibacteriota</taxon>
    </lineage>
</organism>
<dbReference type="GO" id="GO:0006465">
    <property type="term" value="P:signal peptide processing"/>
    <property type="evidence" value="ECO:0007669"/>
    <property type="project" value="InterPro"/>
</dbReference>
<dbReference type="InterPro" id="IPR000223">
    <property type="entry name" value="Pept_S26A_signal_pept_1"/>
</dbReference>
<comment type="subcellular location">
    <subcellularLocation>
        <location evidence="6">Membrane</location>
        <topology evidence="6">Single-pass type II membrane protein</topology>
    </subcellularLocation>
</comment>
<dbReference type="InterPro" id="IPR019757">
    <property type="entry name" value="Pept_S26A_signal_pept_1_Lys-AS"/>
</dbReference>
<evidence type="ECO:0000256" key="6">
    <source>
        <dbReference type="RuleBase" id="RU362042"/>
    </source>
</evidence>
<accession>A0A1G2MPD5</accession>
<dbReference type="PANTHER" id="PTHR43390:SF1">
    <property type="entry name" value="CHLOROPLAST PROCESSING PEPTIDASE"/>
    <property type="match status" value="1"/>
</dbReference>
<keyword evidence="6" id="KW-1133">Transmembrane helix</keyword>
<keyword evidence="6" id="KW-0645">Protease</keyword>
<gene>
    <name evidence="8" type="ORF">A3C72_04830</name>
</gene>
<feature type="transmembrane region" description="Helical" evidence="6">
    <location>
        <begin position="33"/>
        <end position="51"/>
    </location>
</feature>
<dbReference type="PROSITE" id="PS00760">
    <property type="entry name" value="SPASE_I_2"/>
    <property type="match status" value="1"/>
</dbReference>
<dbReference type="STRING" id="1802306.A3C72_04830"/>